<dbReference type="GO" id="GO:0030246">
    <property type="term" value="F:carbohydrate binding"/>
    <property type="evidence" value="ECO:0007669"/>
    <property type="project" value="InterPro"/>
</dbReference>
<evidence type="ECO:0000313" key="3">
    <source>
        <dbReference type="EMBL" id="EZH73110.1"/>
    </source>
</evidence>
<dbReference type="EMBL" id="AQRA01000006">
    <property type="protein sequence ID" value="EZH73110.1"/>
    <property type="molecule type" value="Genomic_DNA"/>
</dbReference>
<evidence type="ECO:0000259" key="2">
    <source>
        <dbReference type="PROSITE" id="PS51864"/>
    </source>
</evidence>
<comment type="caution">
    <text evidence="3">The sequence shown here is derived from an EMBL/GenBank/DDBJ whole genome shotgun (WGS) entry which is preliminary data.</text>
</comment>
<dbReference type="SMART" id="SM00235">
    <property type="entry name" value="ZnMc"/>
    <property type="match status" value="1"/>
</dbReference>
<feature type="binding site" evidence="1">
    <location>
        <position position="192"/>
    </location>
    <ligand>
        <name>Zn(2+)</name>
        <dbReference type="ChEBI" id="CHEBI:29105"/>
        <note>catalytic</note>
    </ligand>
</feature>
<sequence>MKTVFKSTVLGALAFVACTTFISCEKDQDNAHEQLENQTTVEKGFLHEQAYPERTGKLVTIELNGESVEVEEIDGQYVLGDILIDKEDVMIKNGKSTGRTGSRWPNNTVYYEIQSSLPNQARVTNAIAHWEANTSLKFVKRTNQTAYIYFRSGSGCSSSVGRTGRRQNINLANGCSTGNTIHEIGHAVGLWHEQSRKDRDQYITINFQNIQANRDFNFKTYAQQGYDGDEYTNSLDFNSIMLYGSYAFSANGQPTIVKKDGSTYNAQRNGLSSGDIAGIKIMYPGGGGNDICEGVAPWSSSQNYQVGDRVTYRGYLYERTSSGWTRIGQCGASKSSNAQDVPHLNDVAKN</sequence>
<dbReference type="InterPro" id="IPR001506">
    <property type="entry name" value="Peptidase_M12A"/>
</dbReference>
<feature type="binding site" evidence="1">
    <location>
        <position position="186"/>
    </location>
    <ligand>
        <name>Zn(2+)</name>
        <dbReference type="ChEBI" id="CHEBI:29105"/>
        <note>catalytic</note>
    </ligand>
</feature>
<dbReference type="InterPro" id="IPR024079">
    <property type="entry name" value="MetalloPept_cat_dom_sf"/>
</dbReference>
<dbReference type="GO" id="GO:0006508">
    <property type="term" value="P:proteolysis"/>
    <property type="evidence" value="ECO:0007669"/>
    <property type="project" value="UniProtKB-KW"/>
</dbReference>
<evidence type="ECO:0000313" key="4">
    <source>
        <dbReference type="Proteomes" id="UP000023541"/>
    </source>
</evidence>
<keyword evidence="1" id="KW-0645">Protease</keyword>
<dbReference type="Proteomes" id="UP000023541">
    <property type="component" value="Unassembled WGS sequence"/>
</dbReference>
<dbReference type="GO" id="GO:0005975">
    <property type="term" value="P:carbohydrate metabolic process"/>
    <property type="evidence" value="ECO:0007669"/>
    <property type="project" value="InterPro"/>
</dbReference>
<dbReference type="STRING" id="1317122.ATO12_19060"/>
<gene>
    <name evidence="3" type="ORF">ATO12_19060</name>
</gene>
<dbReference type="InterPro" id="IPR034035">
    <property type="entry name" value="Astacin-like_dom"/>
</dbReference>
<keyword evidence="1" id="KW-0482">Metalloprotease</keyword>
<feature type="domain" description="Peptidase M12A" evidence="2">
    <location>
        <begin position="95"/>
        <end position="293"/>
    </location>
</feature>
<proteinExistence type="predicted"/>
<reference evidence="3 4" key="1">
    <citation type="submission" date="2014-04" db="EMBL/GenBank/DDBJ databases">
        <title>Aquimarina sp. 22II-S11-z7 Genome Sequencing.</title>
        <authorList>
            <person name="Lai Q."/>
        </authorList>
    </citation>
    <scope>NUCLEOTIDE SEQUENCE [LARGE SCALE GENOMIC DNA]</scope>
    <source>
        <strain evidence="3 4">22II-S11-z7</strain>
    </source>
</reference>
<dbReference type="InterPro" id="IPR006026">
    <property type="entry name" value="Peptidase_Metallo"/>
</dbReference>
<dbReference type="GO" id="GO:0005576">
    <property type="term" value="C:extracellular region"/>
    <property type="evidence" value="ECO:0007669"/>
    <property type="project" value="InterPro"/>
</dbReference>
<comment type="cofactor">
    <cofactor evidence="1">
        <name>Zn(2+)</name>
        <dbReference type="ChEBI" id="CHEBI:29105"/>
    </cofactor>
    <text evidence="1">Binds 1 zinc ion per subunit.</text>
</comment>
<protein>
    <recommendedName>
        <fullName evidence="2">Peptidase M12A domain-containing protein</fullName>
    </recommendedName>
</protein>
<dbReference type="PROSITE" id="PS51257">
    <property type="entry name" value="PROKAR_LIPOPROTEIN"/>
    <property type="match status" value="1"/>
</dbReference>
<dbReference type="SUPFAM" id="SSF55486">
    <property type="entry name" value="Metalloproteases ('zincins'), catalytic domain"/>
    <property type="match status" value="1"/>
</dbReference>
<dbReference type="PROSITE" id="PS51864">
    <property type="entry name" value="ASTACIN"/>
    <property type="match status" value="1"/>
</dbReference>
<feature type="active site" evidence="1">
    <location>
        <position position="183"/>
    </location>
</feature>
<dbReference type="Gene3D" id="3.40.390.10">
    <property type="entry name" value="Collagenase (Catalytic Domain)"/>
    <property type="match status" value="1"/>
</dbReference>
<dbReference type="Pfam" id="PF01400">
    <property type="entry name" value="Astacin"/>
    <property type="match status" value="1"/>
</dbReference>
<dbReference type="InterPro" id="IPR003610">
    <property type="entry name" value="CBM5/12"/>
</dbReference>
<organism evidence="3 4">
    <name type="scientific">Aquimarina atlantica</name>
    <dbReference type="NCBI Taxonomy" id="1317122"/>
    <lineage>
        <taxon>Bacteria</taxon>
        <taxon>Pseudomonadati</taxon>
        <taxon>Bacteroidota</taxon>
        <taxon>Flavobacteriia</taxon>
        <taxon>Flavobacteriales</taxon>
        <taxon>Flavobacteriaceae</taxon>
        <taxon>Aquimarina</taxon>
    </lineage>
</organism>
<dbReference type="RefSeq" id="WP_081802077.1">
    <property type="nucleotide sequence ID" value="NZ_AQRA01000006.1"/>
</dbReference>
<dbReference type="GO" id="GO:0004553">
    <property type="term" value="F:hydrolase activity, hydrolyzing O-glycosyl compounds"/>
    <property type="evidence" value="ECO:0007669"/>
    <property type="project" value="InterPro"/>
</dbReference>
<accession>A0A023BT07</accession>
<keyword evidence="1" id="KW-0862">Zinc</keyword>
<feature type="binding site" evidence="1">
    <location>
        <position position="182"/>
    </location>
    <ligand>
        <name>Zn(2+)</name>
        <dbReference type="ChEBI" id="CHEBI:29105"/>
        <note>catalytic</note>
    </ligand>
</feature>
<name>A0A023BT07_9FLAO</name>
<dbReference type="PANTHER" id="PTHR10127">
    <property type="entry name" value="DISCOIDIN, CUB, EGF, LAMININ , AND ZINC METALLOPROTEASE DOMAIN CONTAINING"/>
    <property type="match status" value="1"/>
</dbReference>
<dbReference type="eggNOG" id="COG3170">
    <property type="taxonomic scope" value="Bacteria"/>
</dbReference>
<dbReference type="AlphaFoldDB" id="A0A023BT07"/>
<dbReference type="PANTHER" id="PTHR10127:SF850">
    <property type="entry name" value="METALLOENDOPEPTIDASE"/>
    <property type="match status" value="1"/>
</dbReference>
<dbReference type="CDD" id="cd04280">
    <property type="entry name" value="ZnMc_astacin_like"/>
    <property type="match status" value="1"/>
</dbReference>
<comment type="caution">
    <text evidence="1">Lacks conserved residue(s) required for the propagation of feature annotation.</text>
</comment>
<dbReference type="Pfam" id="PF02839">
    <property type="entry name" value="CBM_5_12"/>
    <property type="match status" value="1"/>
</dbReference>
<dbReference type="GO" id="GO:0004222">
    <property type="term" value="F:metalloendopeptidase activity"/>
    <property type="evidence" value="ECO:0007669"/>
    <property type="project" value="UniProtKB-UniRule"/>
</dbReference>
<keyword evidence="4" id="KW-1185">Reference proteome</keyword>
<dbReference type="Gene3D" id="2.10.10.20">
    <property type="entry name" value="Carbohydrate-binding module superfamily 5/12"/>
    <property type="match status" value="1"/>
</dbReference>
<keyword evidence="1" id="KW-0378">Hydrolase</keyword>
<evidence type="ECO:0000256" key="1">
    <source>
        <dbReference type="PROSITE-ProRule" id="PRU01211"/>
    </source>
</evidence>
<dbReference type="GO" id="GO:0008270">
    <property type="term" value="F:zinc ion binding"/>
    <property type="evidence" value="ECO:0007669"/>
    <property type="project" value="UniProtKB-UniRule"/>
</dbReference>
<dbReference type="PRINTS" id="PR00480">
    <property type="entry name" value="ASTACIN"/>
</dbReference>
<keyword evidence="1" id="KW-0479">Metal-binding</keyword>
<dbReference type="eggNOG" id="COG3227">
    <property type="taxonomic scope" value="Bacteria"/>
</dbReference>